<dbReference type="AlphaFoldDB" id="M2Y3R6"/>
<proteinExistence type="inferred from homology"/>
<dbReference type="OrthoDB" id="3687641at2759"/>
<evidence type="ECO:0000256" key="2">
    <source>
        <dbReference type="ARBA" id="ARBA00035112"/>
    </source>
</evidence>
<reference evidence="3 4" key="2">
    <citation type="journal article" date="2012" name="PLoS Pathog.">
        <title>Diverse lifestyles and strategies of plant pathogenesis encoded in the genomes of eighteen Dothideomycetes fungi.</title>
        <authorList>
            <person name="Ohm R.A."/>
            <person name="Feau N."/>
            <person name="Henrissat B."/>
            <person name="Schoch C.L."/>
            <person name="Horwitz B.A."/>
            <person name="Barry K.W."/>
            <person name="Condon B.J."/>
            <person name="Copeland A.C."/>
            <person name="Dhillon B."/>
            <person name="Glaser F."/>
            <person name="Hesse C.N."/>
            <person name="Kosti I."/>
            <person name="LaButti K."/>
            <person name="Lindquist E.A."/>
            <person name="Lucas S."/>
            <person name="Salamov A.A."/>
            <person name="Bradshaw R.E."/>
            <person name="Ciuffetti L."/>
            <person name="Hamelin R.C."/>
            <person name="Kema G.H.J."/>
            <person name="Lawrence C."/>
            <person name="Scott J.A."/>
            <person name="Spatafora J.W."/>
            <person name="Turgeon B.G."/>
            <person name="de Wit P.J.G.M."/>
            <person name="Zhong S."/>
            <person name="Goodwin S.B."/>
            <person name="Grigoriev I.V."/>
        </authorList>
    </citation>
    <scope>NUCLEOTIDE SEQUENCE [LARGE SCALE GENOMIC DNA]</scope>
    <source>
        <strain evidence="4">NZE10 / CBS 128990</strain>
    </source>
</reference>
<reference evidence="4" key="1">
    <citation type="journal article" date="2012" name="PLoS Genet.">
        <title>The genomes of the fungal plant pathogens Cladosporium fulvum and Dothistroma septosporum reveal adaptation to different hosts and lifestyles but also signatures of common ancestry.</title>
        <authorList>
            <person name="de Wit P.J.G.M."/>
            <person name="van der Burgt A."/>
            <person name="Oekmen B."/>
            <person name="Stergiopoulos I."/>
            <person name="Abd-Elsalam K.A."/>
            <person name="Aerts A.L."/>
            <person name="Bahkali A.H."/>
            <person name="Beenen H.G."/>
            <person name="Chettri P."/>
            <person name="Cox M.P."/>
            <person name="Datema E."/>
            <person name="de Vries R.P."/>
            <person name="Dhillon B."/>
            <person name="Ganley A.R."/>
            <person name="Griffiths S.A."/>
            <person name="Guo Y."/>
            <person name="Hamelin R.C."/>
            <person name="Henrissat B."/>
            <person name="Kabir M.S."/>
            <person name="Jashni M.K."/>
            <person name="Kema G."/>
            <person name="Klaubauf S."/>
            <person name="Lapidus A."/>
            <person name="Levasseur A."/>
            <person name="Lindquist E."/>
            <person name="Mehrabi R."/>
            <person name="Ohm R.A."/>
            <person name="Owen T.J."/>
            <person name="Salamov A."/>
            <person name="Schwelm A."/>
            <person name="Schijlen E."/>
            <person name="Sun H."/>
            <person name="van den Burg H.A."/>
            <person name="van Ham R.C.H.J."/>
            <person name="Zhang S."/>
            <person name="Goodwin S.B."/>
            <person name="Grigoriev I.V."/>
            <person name="Collemare J."/>
            <person name="Bradshaw R.E."/>
        </authorList>
    </citation>
    <scope>NUCLEOTIDE SEQUENCE [LARGE SCALE GENOMIC DNA]</scope>
    <source>
        <strain evidence="4">NZE10 / CBS 128990</strain>
    </source>
</reference>
<dbReference type="PANTHER" id="PTHR33365">
    <property type="entry name" value="YALI0B05434P"/>
    <property type="match status" value="1"/>
</dbReference>
<evidence type="ECO:0000256" key="1">
    <source>
        <dbReference type="ARBA" id="ARBA00004685"/>
    </source>
</evidence>
<gene>
    <name evidence="3" type="ORF">DOTSEDRAFT_104521</name>
</gene>
<dbReference type="HOGENOM" id="CLU_042941_6_4_1"/>
<dbReference type="eggNOG" id="ENOG502R99Q">
    <property type="taxonomic scope" value="Eukaryota"/>
</dbReference>
<evidence type="ECO:0000313" key="3">
    <source>
        <dbReference type="EMBL" id="EME42939.1"/>
    </source>
</evidence>
<keyword evidence="4" id="KW-1185">Reference proteome</keyword>
<accession>M2Y3R6</accession>
<protein>
    <submittedName>
        <fullName evidence="3">Uncharacterized protein</fullName>
    </submittedName>
</protein>
<evidence type="ECO:0000313" key="4">
    <source>
        <dbReference type="Proteomes" id="UP000016933"/>
    </source>
</evidence>
<dbReference type="Pfam" id="PF11807">
    <property type="entry name" value="UstYa"/>
    <property type="match status" value="1"/>
</dbReference>
<dbReference type="STRING" id="675120.M2Y3R6"/>
<comment type="pathway">
    <text evidence="1">Mycotoxin biosynthesis.</text>
</comment>
<sequence length="193" mass="22137">MSGIDRAYHSETFNNFDFNLTGYTARAIDVGDEVEKNWADLGIYSAPIVVPMDQVPQYDPDHSHILLYPELNPAAPYAGMTAKVQVLHYLHCVNFLRQGLWYNVDYYRSSGHPMWDSSQDVPTGPLNLPLVELHTAHCVDQLRQLVMCNVDLGIVPFLETNDGAHSVVLDFSRKKQCRNFDSFLAWYRERAWE</sequence>
<dbReference type="Proteomes" id="UP000016933">
    <property type="component" value="Unassembled WGS sequence"/>
</dbReference>
<comment type="similarity">
    <text evidence="2">Belongs to the ustYa family.</text>
</comment>
<dbReference type="PANTHER" id="PTHR33365:SF4">
    <property type="entry name" value="CYCLOCHLOROTINE BIOSYNTHESIS PROTEIN O"/>
    <property type="match status" value="1"/>
</dbReference>
<name>M2Y3R6_DOTSN</name>
<dbReference type="OMA" id="YRERAWE"/>
<dbReference type="GO" id="GO:0043386">
    <property type="term" value="P:mycotoxin biosynthetic process"/>
    <property type="evidence" value="ECO:0007669"/>
    <property type="project" value="InterPro"/>
</dbReference>
<organism evidence="3 4">
    <name type="scientific">Dothistroma septosporum (strain NZE10 / CBS 128990)</name>
    <name type="common">Red band needle blight fungus</name>
    <name type="synonym">Mycosphaerella pini</name>
    <dbReference type="NCBI Taxonomy" id="675120"/>
    <lineage>
        <taxon>Eukaryota</taxon>
        <taxon>Fungi</taxon>
        <taxon>Dikarya</taxon>
        <taxon>Ascomycota</taxon>
        <taxon>Pezizomycotina</taxon>
        <taxon>Dothideomycetes</taxon>
        <taxon>Dothideomycetidae</taxon>
        <taxon>Mycosphaerellales</taxon>
        <taxon>Mycosphaerellaceae</taxon>
        <taxon>Dothistroma</taxon>
    </lineage>
</organism>
<feature type="non-terminal residue" evidence="3">
    <location>
        <position position="1"/>
    </location>
</feature>
<dbReference type="InterPro" id="IPR021765">
    <property type="entry name" value="UstYa-like"/>
</dbReference>
<dbReference type="EMBL" id="KB446540">
    <property type="protein sequence ID" value="EME42939.1"/>
    <property type="molecule type" value="Genomic_DNA"/>
</dbReference>